<evidence type="ECO:0000313" key="2">
    <source>
        <dbReference type="Proteomes" id="UP001211907"/>
    </source>
</evidence>
<evidence type="ECO:0000313" key="1">
    <source>
        <dbReference type="EMBL" id="KAJ3126031.1"/>
    </source>
</evidence>
<sequence length="137" mass="15417">TLKRTDYDEDGSEYIDFFQIHSDSSSMCLYDLESLKPPVVDLGLGGTKLHAGKILMLFSIKHKYGISRFARLQSYQVAPEHDQNETGCYILSPDLRLNSSVAVVPIHAIEARAHLISYFQDGQNGKFGKVYLNTFVD</sequence>
<accession>A0AAD5XDT2</accession>
<organism evidence="1 2">
    <name type="scientific">Physocladia obscura</name>
    <dbReference type="NCBI Taxonomy" id="109957"/>
    <lineage>
        <taxon>Eukaryota</taxon>
        <taxon>Fungi</taxon>
        <taxon>Fungi incertae sedis</taxon>
        <taxon>Chytridiomycota</taxon>
        <taxon>Chytridiomycota incertae sedis</taxon>
        <taxon>Chytridiomycetes</taxon>
        <taxon>Chytridiales</taxon>
        <taxon>Chytriomycetaceae</taxon>
        <taxon>Physocladia</taxon>
    </lineage>
</organism>
<protein>
    <submittedName>
        <fullName evidence="1">Uncharacterized protein</fullName>
    </submittedName>
</protein>
<feature type="non-terminal residue" evidence="1">
    <location>
        <position position="1"/>
    </location>
</feature>
<name>A0AAD5XDT2_9FUNG</name>
<comment type="caution">
    <text evidence="1">The sequence shown here is derived from an EMBL/GenBank/DDBJ whole genome shotgun (WGS) entry which is preliminary data.</text>
</comment>
<gene>
    <name evidence="1" type="ORF">HK100_010486</name>
</gene>
<keyword evidence="2" id="KW-1185">Reference proteome</keyword>
<proteinExistence type="predicted"/>
<dbReference type="Proteomes" id="UP001211907">
    <property type="component" value="Unassembled WGS sequence"/>
</dbReference>
<dbReference type="AlphaFoldDB" id="A0AAD5XDT2"/>
<reference evidence="1" key="1">
    <citation type="submission" date="2020-05" db="EMBL/GenBank/DDBJ databases">
        <title>Phylogenomic resolution of chytrid fungi.</title>
        <authorList>
            <person name="Stajich J.E."/>
            <person name="Amses K."/>
            <person name="Simmons R."/>
            <person name="Seto K."/>
            <person name="Myers J."/>
            <person name="Bonds A."/>
            <person name="Quandt C.A."/>
            <person name="Barry K."/>
            <person name="Liu P."/>
            <person name="Grigoriev I."/>
            <person name="Longcore J.E."/>
            <person name="James T.Y."/>
        </authorList>
    </citation>
    <scope>NUCLEOTIDE SEQUENCE</scope>
    <source>
        <strain evidence="1">JEL0513</strain>
    </source>
</reference>
<dbReference type="EMBL" id="JADGJH010000580">
    <property type="protein sequence ID" value="KAJ3126031.1"/>
    <property type="molecule type" value="Genomic_DNA"/>
</dbReference>